<dbReference type="InterPro" id="IPR003538">
    <property type="entry name" value="TonB"/>
</dbReference>
<feature type="compositionally biased region" description="Polar residues" evidence="11">
    <location>
        <begin position="159"/>
        <end position="184"/>
    </location>
</feature>
<evidence type="ECO:0000256" key="11">
    <source>
        <dbReference type="SAM" id="MobiDB-lite"/>
    </source>
</evidence>
<dbReference type="PANTHER" id="PTHR33446">
    <property type="entry name" value="PROTEIN TONB-RELATED"/>
    <property type="match status" value="1"/>
</dbReference>
<dbReference type="GO" id="GO:0015891">
    <property type="term" value="P:siderophore transport"/>
    <property type="evidence" value="ECO:0007669"/>
    <property type="project" value="InterPro"/>
</dbReference>
<evidence type="ECO:0000256" key="9">
    <source>
        <dbReference type="ARBA" id="ARBA00023136"/>
    </source>
</evidence>
<evidence type="ECO:0000256" key="1">
    <source>
        <dbReference type="ARBA" id="ARBA00004383"/>
    </source>
</evidence>
<evidence type="ECO:0000256" key="5">
    <source>
        <dbReference type="ARBA" id="ARBA00022519"/>
    </source>
</evidence>
<dbReference type="GO" id="GO:0031992">
    <property type="term" value="F:energy transducer activity"/>
    <property type="evidence" value="ECO:0007669"/>
    <property type="project" value="InterPro"/>
</dbReference>
<dbReference type="AlphaFoldDB" id="A0A328BXP0"/>
<dbReference type="NCBIfam" id="TIGR01352">
    <property type="entry name" value="tonB_Cterm"/>
    <property type="match status" value="1"/>
</dbReference>
<evidence type="ECO:0000256" key="6">
    <source>
        <dbReference type="ARBA" id="ARBA00022692"/>
    </source>
</evidence>
<comment type="similarity">
    <text evidence="2 10">Belongs to the TonB family.</text>
</comment>
<dbReference type="GO" id="GO:0030288">
    <property type="term" value="C:outer membrane-bounded periplasmic space"/>
    <property type="evidence" value="ECO:0007669"/>
    <property type="project" value="InterPro"/>
</dbReference>
<comment type="function">
    <text evidence="10">Interacts with outer membrane receptor proteins that carry out high-affinity binding and energy dependent uptake into the periplasmic space of specific substrates. It could act to transduce energy from the cytoplasmic membrane to specific energy-requiring processes in the outer membrane, resulting in the release into the periplasm of ligands bound by these outer membrane proteins.</text>
</comment>
<comment type="subcellular location">
    <subcellularLocation>
        <location evidence="1 10">Cell inner membrane</location>
        <topology evidence="1 10">Single-pass membrane protein</topology>
        <orientation evidence="1 10">Periplasmic side</orientation>
    </subcellularLocation>
</comment>
<keyword evidence="3 10" id="KW-0813">Transport</keyword>
<dbReference type="Proteomes" id="UP000248689">
    <property type="component" value="Unassembled WGS sequence"/>
</dbReference>
<evidence type="ECO:0000256" key="7">
    <source>
        <dbReference type="ARBA" id="ARBA00022927"/>
    </source>
</evidence>
<dbReference type="EMBL" id="PTPX01000022">
    <property type="protein sequence ID" value="RAL17842.1"/>
    <property type="molecule type" value="Genomic_DNA"/>
</dbReference>
<protein>
    <recommendedName>
        <fullName evidence="10">Protein TonB</fullName>
    </recommendedName>
</protein>
<evidence type="ECO:0000256" key="2">
    <source>
        <dbReference type="ARBA" id="ARBA00006555"/>
    </source>
</evidence>
<reference evidence="14" key="1">
    <citation type="submission" date="2018-02" db="EMBL/GenBank/DDBJ databases">
        <title>Glaesserella australis sp. nov., isolated from the lungs of pigs.</title>
        <authorList>
            <person name="Turni C."/>
            <person name="Christensen H."/>
        </authorList>
    </citation>
    <scope>NUCLEOTIDE SEQUENCE [LARGE SCALE GENOMIC DNA]</scope>
    <source>
        <strain evidence="14">HS4635</strain>
    </source>
</reference>
<keyword evidence="9" id="KW-0472">Membrane</keyword>
<dbReference type="RefSeq" id="WP_111750897.1">
    <property type="nucleotide sequence ID" value="NZ_PTPX01000022.1"/>
</dbReference>
<gene>
    <name evidence="13" type="ORF">C5N92_11030</name>
</gene>
<sequence length="277" mass="30111">MKKRHSRIGLISSLAIHSSVFAGIFAVMQMPKPLPPTEEVSSISIEMLAARLEQEQVAVTTEEIVKEEIKDMPEPEPEPEPIVKPKIEPPKPKEKPKEKPKDKPKEKEKPKEKLKEKQKEKPKEKPKVEKPPVKALEKGPEVKQGIVAKAIPNATQGMQNQQGIANGSPKGSGTVNSGSASSGEINAYKAQLQRTLQQRANNAYPQREKMMRKTGTVTLSFQLSSTGQVTNVQVINSSGNSNLDAAAVKAAQSTKMSSPPPAGFPTSLTVPVKFSIQ</sequence>
<evidence type="ECO:0000313" key="13">
    <source>
        <dbReference type="EMBL" id="RAL17842.1"/>
    </source>
</evidence>
<evidence type="ECO:0000256" key="8">
    <source>
        <dbReference type="ARBA" id="ARBA00022989"/>
    </source>
</evidence>
<name>A0A328BXP0_9PAST</name>
<dbReference type="OrthoDB" id="9115347at2"/>
<dbReference type="InterPro" id="IPR006260">
    <property type="entry name" value="TonB/TolA_C"/>
</dbReference>
<evidence type="ECO:0000256" key="3">
    <source>
        <dbReference type="ARBA" id="ARBA00022448"/>
    </source>
</evidence>
<organism evidence="13 14">
    <name type="scientific">Glaesserella australis</name>
    <dbReference type="NCBI Taxonomy" id="2094024"/>
    <lineage>
        <taxon>Bacteria</taxon>
        <taxon>Pseudomonadati</taxon>
        <taxon>Pseudomonadota</taxon>
        <taxon>Gammaproteobacteria</taxon>
        <taxon>Pasteurellales</taxon>
        <taxon>Pasteurellaceae</taxon>
        <taxon>Glaesserella</taxon>
    </lineage>
</organism>
<evidence type="ECO:0000259" key="12">
    <source>
        <dbReference type="PROSITE" id="PS52015"/>
    </source>
</evidence>
<accession>A0A328BXP0</accession>
<keyword evidence="5 10" id="KW-0997">Cell inner membrane</keyword>
<keyword evidence="14" id="KW-1185">Reference proteome</keyword>
<dbReference type="PANTHER" id="PTHR33446:SF2">
    <property type="entry name" value="PROTEIN TONB"/>
    <property type="match status" value="1"/>
</dbReference>
<keyword evidence="10" id="KW-0735">Signal-anchor</keyword>
<dbReference type="Gene3D" id="3.30.1150.10">
    <property type="match status" value="1"/>
</dbReference>
<keyword evidence="4 10" id="KW-1003">Cell membrane</keyword>
<feature type="region of interest" description="Disordered" evidence="11">
    <location>
        <begin position="159"/>
        <end position="189"/>
    </location>
</feature>
<evidence type="ECO:0000256" key="4">
    <source>
        <dbReference type="ARBA" id="ARBA00022475"/>
    </source>
</evidence>
<keyword evidence="8" id="KW-1133">Transmembrane helix</keyword>
<evidence type="ECO:0000313" key="14">
    <source>
        <dbReference type="Proteomes" id="UP000248689"/>
    </source>
</evidence>
<dbReference type="InterPro" id="IPR051045">
    <property type="entry name" value="TonB-dependent_transducer"/>
</dbReference>
<feature type="region of interest" description="Disordered" evidence="11">
    <location>
        <begin position="65"/>
        <end position="141"/>
    </location>
</feature>
<dbReference type="GO" id="GO:0098797">
    <property type="term" value="C:plasma membrane protein complex"/>
    <property type="evidence" value="ECO:0007669"/>
    <property type="project" value="TreeGrafter"/>
</dbReference>
<dbReference type="GO" id="GO:0055085">
    <property type="term" value="P:transmembrane transport"/>
    <property type="evidence" value="ECO:0007669"/>
    <property type="project" value="InterPro"/>
</dbReference>
<dbReference type="InterPro" id="IPR037682">
    <property type="entry name" value="TonB_C"/>
</dbReference>
<keyword evidence="7 10" id="KW-0653">Protein transport</keyword>
<comment type="caution">
    <text evidence="13">The sequence shown here is derived from an EMBL/GenBank/DDBJ whole genome shotgun (WGS) entry which is preliminary data.</text>
</comment>
<dbReference type="GO" id="GO:0015031">
    <property type="term" value="P:protein transport"/>
    <property type="evidence" value="ECO:0007669"/>
    <property type="project" value="UniProtKB-UniRule"/>
</dbReference>
<proteinExistence type="inferred from homology"/>
<evidence type="ECO:0000256" key="10">
    <source>
        <dbReference type="RuleBase" id="RU362123"/>
    </source>
</evidence>
<feature type="domain" description="TonB C-terminal" evidence="12">
    <location>
        <begin position="189"/>
        <end position="277"/>
    </location>
</feature>
<feature type="compositionally biased region" description="Basic and acidic residues" evidence="11">
    <location>
        <begin position="81"/>
        <end position="141"/>
    </location>
</feature>
<dbReference type="SUPFAM" id="SSF74653">
    <property type="entry name" value="TolA/TonB C-terminal domain"/>
    <property type="match status" value="1"/>
</dbReference>
<dbReference type="PROSITE" id="PS52015">
    <property type="entry name" value="TONB_CTD"/>
    <property type="match status" value="1"/>
</dbReference>
<dbReference type="PRINTS" id="PR01374">
    <property type="entry name" value="TONBPROTEIN"/>
</dbReference>
<dbReference type="Pfam" id="PF03544">
    <property type="entry name" value="TonB_C"/>
    <property type="match status" value="1"/>
</dbReference>
<keyword evidence="6" id="KW-0812">Transmembrane</keyword>